<gene>
    <name evidence="1" type="ordered locus">Adeh_1340</name>
</gene>
<evidence type="ECO:0000313" key="1">
    <source>
        <dbReference type="EMBL" id="ABC81114.1"/>
    </source>
</evidence>
<accession>Q2IQN3</accession>
<organism evidence="1 2">
    <name type="scientific">Anaeromyxobacter dehalogenans (strain 2CP-C)</name>
    <dbReference type="NCBI Taxonomy" id="290397"/>
    <lineage>
        <taxon>Bacteria</taxon>
        <taxon>Pseudomonadati</taxon>
        <taxon>Myxococcota</taxon>
        <taxon>Myxococcia</taxon>
        <taxon>Myxococcales</taxon>
        <taxon>Cystobacterineae</taxon>
        <taxon>Anaeromyxobacteraceae</taxon>
        <taxon>Anaeromyxobacter</taxon>
    </lineage>
</organism>
<dbReference type="EMBL" id="CP000251">
    <property type="protein sequence ID" value="ABC81114.1"/>
    <property type="molecule type" value="Genomic_DNA"/>
</dbReference>
<sequence length="88" mass="9333">MLEDALAEAEAALARDDVIAAARAVRRAAAACEALAAARARLDPRALARAADAQRRALHRAEAGRARLADALDRASRSRRATAAYRRG</sequence>
<proteinExistence type="predicted"/>
<dbReference type="AlphaFoldDB" id="Q2IQN3"/>
<dbReference type="HOGENOM" id="CLU_2462353_0_0_7"/>
<dbReference type="RefSeq" id="WP_011420397.1">
    <property type="nucleotide sequence ID" value="NC_007760.1"/>
</dbReference>
<name>Q2IQN3_ANADE</name>
<reference evidence="1" key="1">
    <citation type="submission" date="2006-01" db="EMBL/GenBank/DDBJ databases">
        <title>Complete sequence of Anaeromyxobacter dehalogenans 2CP-C.</title>
        <authorList>
            <consortium name="US DOE Joint Genome Institute"/>
            <person name="Copeland A."/>
            <person name="Lucas S."/>
            <person name="Lapidus A."/>
            <person name="Barry K."/>
            <person name="Detter J.C."/>
            <person name="Glavina T."/>
            <person name="Hammon N."/>
            <person name="Israni S."/>
            <person name="Pitluck S."/>
            <person name="Brettin T."/>
            <person name="Bruce D."/>
            <person name="Han C."/>
            <person name="Tapia R."/>
            <person name="Gilna P."/>
            <person name="Kiss H."/>
            <person name="Schmutz J."/>
            <person name="Larimer F."/>
            <person name="Land M."/>
            <person name="Kyrpides N."/>
            <person name="Anderson I."/>
            <person name="Sanford R.A."/>
            <person name="Ritalahti K.M."/>
            <person name="Thomas H.S."/>
            <person name="Kirby J.R."/>
            <person name="Zhulin I.B."/>
            <person name="Loeffler F.E."/>
            <person name="Richardson P."/>
        </authorList>
    </citation>
    <scope>NUCLEOTIDE SEQUENCE</scope>
    <source>
        <strain evidence="1">2CP-C</strain>
    </source>
</reference>
<dbReference type="KEGG" id="ade:Adeh_1340"/>
<protein>
    <submittedName>
        <fullName evidence="1">Uncharacterized protein</fullName>
    </submittedName>
</protein>
<dbReference type="Proteomes" id="UP000001935">
    <property type="component" value="Chromosome"/>
</dbReference>
<evidence type="ECO:0000313" key="2">
    <source>
        <dbReference type="Proteomes" id="UP000001935"/>
    </source>
</evidence>